<evidence type="ECO:0000256" key="12">
    <source>
        <dbReference type="PROSITE-ProRule" id="PRU00182"/>
    </source>
</evidence>
<evidence type="ECO:0000256" key="6">
    <source>
        <dbReference type="ARBA" id="ARBA00022884"/>
    </source>
</evidence>
<dbReference type="CDD" id="cd00165">
    <property type="entry name" value="S4"/>
    <property type="match status" value="1"/>
</dbReference>
<evidence type="ECO:0000256" key="9">
    <source>
        <dbReference type="ARBA" id="ARBA00048248"/>
    </source>
</evidence>
<dbReference type="FunFam" id="3.40.50.620:FF:000008">
    <property type="entry name" value="Tyrosine--tRNA ligase"/>
    <property type="match status" value="1"/>
</dbReference>
<dbReference type="SUPFAM" id="SSF52374">
    <property type="entry name" value="Nucleotidylyl transferase"/>
    <property type="match status" value="1"/>
</dbReference>
<feature type="binding site" evidence="11">
    <location>
        <position position="211"/>
    </location>
    <ligand>
        <name>L-tyrosine</name>
        <dbReference type="ChEBI" id="CHEBI:58315"/>
    </ligand>
</feature>
<dbReference type="GO" id="GO:0005524">
    <property type="term" value="F:ATP binding"/>
    <property type="evidence" value="ECO:0007669"/>
    <property type="project" value="UniProtKB-UniRule"/>
</dbReference>
<comment type="caution">
    <text evidence="14">The sequence shown here is derived from an EMBL/GenBank/DDBJ whole genome shotgun (WGS) entry which is preliminary data.</text>
</comment>
<comment type="subcellular location">
    <subcellularLocation>
        <location evidence="1 11">Cytoplasm</location>
    </subcellularLocation>
</comment>
<comment type="similarity">
    <text evidence="10 11">Belongs to the class-I aminoacyl-tRNA synthetase family. TyrS type 1 subfamily.</text>
</comment>
<dbReference type="GO" id="GO:0005829">
    <property type="term" value="C:cytosol"/>
    <property type="evidence" value="ECO:0007669"/>
    <property type="project" value="TreeGrafter"/>
</dbReference>
<dbReference type="FunFam" id="1.10.240.10:FF:000001">
    <property type="entry name" value="Tyrosine--tRNA ligase"/>
    <property type="match status" value="1"/>
</dbReference>
<name>A0A4R3NUB2_9HYPH</name>
<dbReference type="GO" id="GO:0004831">
    <property type="term" value="F:tyrosine-tRNA ligase activity"/>
    <property type="evidence" value="ECO:0007669"/>
    <property type="project" value="UniProtKB-UniRule"/>
</dbReference>
<dbReference type="AlphaFoldDB" id="A0A4R3NUB2"/>
<organism evidence="14 15">
    <name type="scientific">Martelella mediterranea</name>
    <dbReference type="NCBI Taxonomy" id="293089"/>
    <lineage>
        <taxon>Bacteria</taxon>
        <taxon>Pseudomonadati</taxon>
        <taxon>Pseudomonadota</taxon>
        <taxon>Alphaproteobacteria</taxon>
        <taxon>Hyphomicrobiales</taxon>
        <taxon>Aurantimonadaceae</taxon>
        <taxon>Martelella</taxon>
    </lineage>
</organism>
<dbReference type="InterPro" id="IPR024088">
    <property type="entry name" value="Tyr-tRNA-ligase_bac-type"/>
</dbReference>
<keyword evidence="5 11" id="KW-0067">ATP-binding</keyword>
<comment type="function">
    <text evidence="11">Catalyzes the attachment of tyrosine to tRNA(Tyr) in a two-step reaction: tyrosine is first activated by ATP to form Tyr-AMP and then transferred to the acceptor end of tRNA(Tyr).</text>
</comment>
<dbReference type="Pfam" id="PF22421">
    <property type="entry name" value="SYY_C-terminal"/>
    <property type="match status" value="1"/>
</dbReference>
<dbReference type="PRINTS" id="PR01040">
    <property type="entry name" value="TRNASYNTHTYR"/>
</dbReference>
<feature type="binding site" evidence="11">
    <location>
        <position position="270"/>
    </location>
    <ligand>
        <name>ATP</name>
        <dbReference type="ChEBI" id="CHEBI:30616"/>
    </ligand>
</feature>
<dbReference type="InterPro" id="IPR002307">
    <property type="entry name" value="Tyr-tRNA-ligase"/>
</dbReference>
<dbReference type="Gene3D" id="3.40.50.620">
    <property type="entry name" value="HUPs"/>
    <property type="match status" value="1"/>
</dbReference>
<dbReference type="EMBL" id="SMAR01000008">
    <property type="protein sequence ID" value="TCT40888.1"/>
    <property type="molecule type" value="Genomic_DNA"/>
</dbReference>
<keyword evidence="7 11" id="KW-0648">Protein biosynthesis</keyword>
<feature type="domain" description="Tyrosine--tRNA ligase SYY-like C-terminal" evidence="13">
    <location>
        <begin position="371"/>
        <end position="445"/>
    </location>
</feature>
<dbReference type="Proteomes" id="UP000295097">
    <property type="component" value="Unassembled WGS sequence"/>
</dbReference>
<comment type="catalytic activity">
    <reaction evidence="9 11">
        <text>tRNA(Tyr) + L-tyrosine + ATP = L-tyrosyl-tRNA(Tyr) + AMP + diphosphate + H(+)</text>
        <dbReference type="Rhea" id="RHEA:10220"/>
        <dbReference type="Rhea" id="RHEA-COMP:9706"/>
        <dbReference type="Rhea" id="RHEA-COMP:9707"/>
        <dbReference type="ChEBI" id="CHEBI:15378"/>
        <dbReference type="ChEBI" id="CHEBI:30616"/>
        <dbReference type="ChEBI" id="CHEBI:33019"/>
        <dbReference type="ChEBI" id="CHEBI:58315"/>
        <dbReference type="ChEBI" id="CHEBI:78442"/>
        <dbReference type="ChEBI" id="CHEBI:78536"/>
        <dbReference type="ChEBI" id="CHEBI:456215"/>
        <dbReference type="EC" id="6.1.1.1"/>
    </reaction>
</comment>
<dbReference type="Gene3D" id="1.10.240.10">
    <property type="entry name" value="Tyrosyl-Transfer RNA Synthetase"/>
    <property type="match status" value="1"/>
</dbReference>
<evidence type="ECO:0000256" key="8">
    <source>
        <dbReference type="ARBA" id="ARBA00023146"/>
    </source>
</evidence>
<dbReference type="GO" id="GO:0003723">
    <property type="term" value="F:RNA binding"/>
    <property type="evidence" value="ECO:0007669"/>
    <property type="project" value="UniProtKB-KW"/>
</dbReference>
<protein>
    <recommendedName>
        <fullName evidence="11">Tyrosine--tRNA ligase</fullName>
        <ecNumber evidence="11">6.1.1.1</ecNumber>
    </recommendedName>
    <alternativeName>
        <fullName evidence="11">Tyrosyl-tRNA synthetase</fullName>
        <shortName evidence="11">TyrRS</shortName>
    </alternativeName>
</protein>
<evidence type="ECO:0000313" key="15">
    <source>
        <dbReference type="Proteomes" id="UP000295097"/>
    </source>
</evidence>
<dbReference type="InterPro" id="IPR014729">
    <property type="entry name" value="Rossmann-like_a/b/a_fold"/>
</dbReference>
<dbReference type="InterPro" id="IPR024107">
    <property type="entry name" value="Tyr-tRNA-ligase_bac_1"/>
</dbReference>
<dbReference type="InterPro" id="IPR002305">
    <property type="entry name" value="aa-tRNA-synth_Ic"/>
</dbReference>
<feature type="binding site" evidence="11">
    <location>
        <position position="207"/>
    </location>
    <ligand>
        <name>L-tyrosine</name>
        <dbReference type="ChEBI" id="CHEBI:58315"/>
    </ligand>
</feature>
<keyword evidence="8 11" id="KW-0030">Aminoacyl-tRNA synthetase</keyword>
<keyword evidence="3 11" id="KW-0436">Ligase</keyword>
<dbReference type="GO" id="GO:0006437">
    <property type="term" value="P:tyrosyl-tRNA aminoacylation"/>
    <property type="evidence" value="ECO:0007669"/>
    <property type="project" value="UniProtKB-UniRule"/>
</dbReference>
<dbReference type="HAMAP" id="MF_02006">
    <property type="entry name" value="Tyr_tRNA_synth_type1"/>
    <property type="match status" value="1"/>
</dbReference>
<accession>A0A4R3NUB2</accession>
<keyword evidence="6 12" id="KW-0694">RNA-binding</keyword>
<dbReference type="NCBIfam" id="TIGR00234">
    <property type="entry name" value="tyrS"/>
    <property type="match status" value="1"/>
</dbReference>
<dbReference type="GO" id="GO:0042803">
    <property type="term" value="F:protein homodimerization activity"/>
    <property type="evidence" value="ECO:0007669"/>
    <property type="project" value="UniProtKB-ARBA"/>
</dbReference>
<feature type="binding site" evidence="11">
    <location>
        <position position="70"/>
    </location>
    <ligand>
        <name>L-tyrosine</name>
        <dbReference type="ChEBI" id="CHEBI:58315"/>
    </ligand>
</feature>
<gene>
    <name evidence="11" type="primary">tyrS</name>
    <name evidence="14" type="ORF">EDC90_100828</name>
</gene>
<dbReference type="PANTHER" id="PTHR11766:SF0">
    <property type="entry name" value="TYROSINE--TRNA LIGASE, MITOCHONDRIAL"/>
    <property type="match status" value="1"/>
</dbReference>
<feature type="short sequence motif" description="'HIGH' region" evidence="11">
    <location>
        <begin position="75"/>
        <end position="84"/>
    </location>
</feature>
<sequence>MANQNRCTFLKNRAKARALYQIQDRRRKDKAMSKFKSEFLHTLSERGFIHQISDETGLDDLLVKEQVTAYIGFDPTAPSLHAGSLIQIMMLHWFQKTGHRPISLMGGGTGMVGDPSFKDEARKLMTVDMIENNIASIQRCFANYIDYDRADTPALMINNAEWLRDINYLEFLRDVGRHFSVNRMLSFDSVKTRLDREQSLSFLEFNYMILQAYDFVEICRNYDCRLQMGGSDQWGNIVNGIDLGHRMDTPQLYALTAPLLTTASGAKMGKSANGAIWLNPDMLSAYDFWQFWRNTEDADVSRFLKLYTTLPMDEIARLSALGGAEINDVKKILATEVTAMLHGRAAAEEAAETARKTFEEGAVAENLPTIEIPAAELQAGIGVLTLLVRSGLAASNGEARRHIKGGAVRLNDKAVSDERLNVGTGEVTGDGVIKLSLGKKKHILVKPV</sequence>
<evidence type="ECO:0000256" key="11">
    <source>
        <dbReference type="HAMAP-Rule" id="MF_02006"/>
    </source>
</evidence>
<keyword evidence="4 11" id="KW-0547">Nucleotide-binding</keyword>
<dbReference type="SUPFAM" id="SSF55174">
    <property type="entry name" value="Alpha-L RNA-binding motif"/>
    <property type="match status" value="1"/>
</dbReference>
<dbReference type="CDD" id="cd00805">
    <property type="entry name" value="TyrRS_core"/>
    <property type="match status" value="1"/>
</dbReference>
<dbReference type="Pfam" id="PF00579">
    <property type="entry name" value="tRNA-synt_1b"/>
    <property type="match status" value="1"/>
</dbReference>
<dbReference type="InterPro" id="IPR036986">
    <property type="entry name" value="S4_RNA-bd_sf"/>
</dbReference>
<dbReference type="PROSITE" id="PS50889">
    <property type="entry name" value="S4"/>
    <property type="match status" value="1"/>
</dbReference>
<evidence type="ECO:0000256" key="4">
    <source>
        <dbReference type="ARBA" id="ARBA00022741"/>
    </source>
</evidence>
<keyword evidence="2 11" id="KW-0963">Cytoplasm</keyword>
<dbReference type="InterPro" id="IPR054608">
    <property type="entry name" value="SYY-like_C"/>
</dbReference>
<evidence type="ECO:0000256" key="2">
    <source>
        <dbReference type="ARBA" id="ARBA00022490"/>
    </source>
</evidence>
<evidence type="ECO:0000256" key="5">
    <source>
        <dbReference type="ARBA" id="ARBA00022840"/>
    </source>
</evidence>
<dbReference type="EC" id="6.1.1.1" evidence="11"/>
<comment type="subunit">
    <text evidence="11">Homodimer.</text>
</comment>
<evidence type="ECO:0000259" key="13">
    <source>
        <dbReference type="Pfam" id="PF22421"/>
    </source>
</evidence>
<evidence type="ECO:0000256" key="10">
    <source>
        <dbReference type="ARBA" id="ARBA00060965"/>
    </source>
</evidence>
<evidence type="ECO:0000256" key="3">
    <source>
        <dbReference type="ARBA" id="ARBA00022598"/>
    </source>
</evidence>
<feature type="short sequence motif" description="'KMSKS' region" evidence="11">
    <location>
        <begin position="267"/>
        <end position="271"/>
    </location>
</feature>
<keyword evidence="15" id="KW-1185">Reference proteome</keyword>
<dbReference type="Gene3D" id="3.10.290.10">
    <property type="entry name" value="RNA-binding S4 domain"/>
    <property type="match status" value="1"/>
</dbReference>
<evidence type="ECO:0000313" key="14">
    <source>
        <dbReference type="EMBL" id="TCT40888.1"/>
    </source>
</evidence>
<reference evidence="14 15" key="1">
    <citation type="submission" date="2019-03" db="EMBL/GenBank/DDBJ databases">
        <title>Freshwater and sediment microbial communities from various areas in North America, analyzing microbe dynamics in response to fracking.</title>
        <authorList>
            <person name="Lamendella R."/>
        </authorList>
    </citation>
    <scope>NUCLEOTIDE SEQUENCE [LARGE SCALE GENOMIC DNA]</scope>
    <source>
        <strain evidence="14 15">175.2</strain>
    </source>
</reference>
<evidence type="ECO:0000256" key="7">
    <source>
        <dbReference type="ARBA" id="ARBA00022917"/>
    </source>
</evidence>
<evidence type="ECO:0000256" key="1">
    <source>
        <dbReference type="ARBA" id="ARBA00004496"/>
    </source>
</evidence>
<proteinExistence type="inferred from homology"/>
<dbReference type="PANTHER" id="PTHR11766">
    <property type="entry name" value="TYROSYL-TRNA SYNTHETASE"/>
    <property type="match status" value="1"/>
</dbReference>